<dbReference type="InterPro" id="IPR029058">
    <property type="entry name" value="AB_hydrolase_fold"/>
</dbReference>
<evidence type="ECO:0000313" key="3">
    <source>
        <dbReference type="EMBL" id="MDT2690077.1"/>
    </source>
</evidence>
<dbReference type="EMBL" id="CP050485">
    <property type="protein sequence ID" value="QOG26562.1"/>
    <property type="molecule type" value="Genomic_DNA"/>
</dbReference>
<evidence type="ECO:0000313" key="7">
    <source>
        <dbReference type="Proteomes" id="UP000516696"/>
    </source>
</evidence>
<proteinExistence type="predicted"/>
<dbReference type="Proteomes" id="UP000516696">
    <property type="component" value="Chromosome"/>
</dbReference>
<dbReference type="Pfam" id="PF12146">
    <property type="entry name" value="Hydrolase_4"/>
    <property type="match status" value="1"/>
</dbReference>
<evidence type="ECO:0000313" key="8">
    <source>
        <dbReference type="Proteomes" id="UP001183682"/>
    </source>
</evidence>
<dbReference type="Gene3D" id="3.40.50.1820">
    <property type="entry name" value="alpha/beta hydrolase"/>
    <property type="match status" value="1"/>
</dbReference>
<accession>A0A366U478</accession>
<dbReference type="RefSeq" id="WP_003127579.1">
    <property type="nucleotide sequence ID" value="NZ_BSYC01000002.1"/>
</dbReference>
<name>A0A366U478_ENTGA</name>
<organism evidence="3 8">
    <name type="scientific">Enterococcus gallinarum</name>
    <dbReference type="NCBI Taxonomy" id="1353"/>
    <lineage>
        <taxon>Bacteria</taxon>
        <taxon>Bacillati</taxon>
        <taxon>Bacillota</taxon>
        <taxon>Bacilli</taxon>
        <taxon>Lactobacillales</taxon>
        <taxon>Enterococcaceae</taxon>
        <taxon>Enterococcus</taxon>
    </lineage>
</organism>
<dbReference type="EMBL" id="JARPZN010000004">
    <property type="protein sequence ID" value="MDT2690077.1"/>
    <property type="molecule type" value="Genomic_DNA"/>
</dbReference>
<evidence type="ECO:0000259" key="2">
    <source>
        <dbReference type="Pfam" id="PF12146"/>
    </source>
</evidence>
<dbReference type="GO" id="GO:0016020">
    <property type="term" value="C:membrane"/>
    <property type="evidence" value="ECO:0007669"/>
    <property type="project" value="TreeGrafter"/>
</dbReference>
<gene>
    <name evidence="5" type="ORF">EGM181_04440</name>
    <name evidence="4" type="ORF">GTI89_03230</name>
    <name evidence="3" type="ORF">P7E30_07645</name>
</gene>
<dbReference type="AlphaFoldDB" id="A0A366U478"/>
<evidence type="ECO:0000313" key="4">
    <source>
        <dbReference type="EMBL" id="MXS25091.1"/>
    </source>
</evidence>
<dbReference type="InterPro" id="IPR012354">
    <property type="entry name" value="Esterase_lipase"/>
</dbReference>
<keyword evidence="3" id="KW-0378">Hydrolase</keyword>
<feature type="active site" description="Charge relay system" evidence="1">
    <location>
        <position position="225"/>
    </location>
</feature>
<feature type="active site" description="Nucleophile" evidence="1">
    <location>
        <position position="95"/>
    </location>
</feature>
<dbReference type="GO" id="GO:0046464">
    <property type="term" value="P:acylglycerol catabolic process"/>
    <property type="evidence" value="ECO:0007669"/>
    <property type="project" value="TreeGrafter"/>
</dbReference>
<dbReference type="EMBL" id="WVTI01000002">
    <property type="protein sequence ID" value="MXS25091.1"/>
    <property type="molecule type" value="Genomic_DNA"/>
</dbReference>
<reference evidence="3" key="3">
    <citation type="submission" date="2023-03" db="EMBL/GenBank/DDBJ databases">
        <authorList>
            <person name="Shen W."/>
            <person name="Cai J."/>
        </authorList>
    </citation>
    <scope>NUCLEOTIDE SEQUENCE</scope>
    <source>
        <strain evidence="3">K69-2</strain>
    </source>
</reference>
<evidence type="ECO:0000256" key="1">
    <source>
        <dbReference type="PIRSR" id="PIRSR017388-1"/>
    </source>
</evidence>
<feature type="domain" description="Serine aminopeptidase S33" evidence="2">
    <location>
        <begin position="16"/>
        <end position="227"/>
    </location>
</feature>
<dbReference type="Proteomes" id="UP000439965">
    <property type="component" value="Unassembled WGS sequence"/>
</dbReference>
<reference evidence="5 7" key="2">
    <citation type="submission" date="2020-03" db="EMBL/GenBank/DDBJ databases">
        <title>Characterization of ganglioside-mimicking enterococci.</title>
        <authorList>
            <person name="Patry R.T."/>
            <person name="Nothaft H."/>
            <person name="Bridger R."/>
            <person name="Shajahan A."/>
            <person name="Huynh S."/>
            <person name="Sanchez S."/>
            <person name="Azadi P."/>
            <person name="Cooper K."/>
            <person name="Miller W.G."/>
            <person name="Parker C.T."/>
            <person name="Wells L."/>
            <person name="Szymanski C.M."/>
        </authorList>
    </citation>
    <scope>NUCLEOTIDE SEQUENCE [LARGE SCALE GENOMIC DNA]</scope>
    <source>
        <strain evidence="5 7">EGM181</strain>
    </source>
</reference>
<protein>
    <submittedName>
        <fullName evidence="3">Alpha/beta fold hydrolase</fullName>
    </submittedName>
</protein>
<dbReference type="PIRSF" id="PIRSF017388">
    <property type="entry name" value="Esterase_lipase"/>
    <property type="match status" value="1"/>
</dbReference>
<dbReference type="PANTHER" id="PTHR43798:SF5">
    <property type="entry name" value="MONOACYLGLYCEROL LIPASE ABHD6"/>
    <property type="match status" value="1"/>
</dbReference>
<evidence type="ECO:0000313" key="6">
    <source>
        <dbReference type="Proteomes" id="UP000439965"/>
    </source>
</evidence>
<dbReference type="SUPFAM" id="SSF53474">
    <property type="entry name" value="alpha/beta-Hydrolases"/>
    <property type="match status" value="1"/>
</dbReference>
<dbReference type="PANTHER" id="PTHR43798">
    <property type="entry name" value="MONOACYLGLYCEROL LIPASE"/>
    <property type="match status" value="1"/>
</dbReference>
<evidence type="ECO:0000313" key="5">
    <source>
        <dbReference type="EMBL" id="QOG26562.1"/>
    </source>
</evidence>
<feature type="active site" description="Charge relay system" evidence="1">
    <location>
        <position position="195"/>
    </location>
</feature>
<reference evidence="4 6" key="1">
    <citation type="submission" date="2019-04" db="EMBL/GenBank/DDBJ databases">
        <title>Step-wise assembly of the neonatal virome modulated by breast feeding.</title>
        <authorList>
            <person name="Liang G."/>
            <person name="Bushman F."/>
        </authorList>
    </citation>
    <scope>NUCLEOTIDE SEQUENCE [LARGE SCALE GENOMIC DNA]</scope>
    <source>
        <strain evidence="4 6">E3404</strain>
    </source>
</reference>
<sequence>MKNFNQPKPVFAPHGDRAVILFHAYSGSPNDVRMLCRFLEQKEYTVYTPMFSGHGTTNPEDILNQGIQQWRADAKAAIEFLKEKGYQKIAVLGLSMGGIFAMNSLTQAEPALIGGGLFCSPLFETKNDVPRNFEKYAEMILQYSSYSSEEQQMILARVPQQVRDQLLEIESIGQETATNLDTIDVPVFLAQAGRDRMIDPQTVFRTAAALSHVPYTLQWYPHSGHVVTVGPERKKLEQDVWAFLESLAWEG</sequence>
<dbReference type="InterPro" id="IPR050266">
    <property type="entry name" value="AB_hydrolase_sf"/>
</dbReference>
<dbReference type="Proteomes" id="UP001183682">
    <property type="component" value="Unassembled WGS sequence"/>
</dbReference>
<dbReference type="GO" id="GO:0047372">
    <property type="term" value="F:monoacylglycerol lipase activity"/>
    <property type="evidence" value="ECO:0007669"/>
    <property type="project" value="TreeGrafter"/>
</dbReference>
<dbReference type="InterPro" id="IPR022742">
    <property type="entry name" value="Hydrolase_4"/>
</dbReference>